<proteinExistence type="predicted"/>
<organism evidence="1 2">
    <name type="scientific">Aspergillus leporis</name>
    <dbReference type="NCBI Taxonomy" id="41062"/>
    <lineage>
        <taxon>Eukaryota</taxon>
        <taxon>Fungi</taxon>
        <taxon>Dikarya</taxon>
        <taxon>Ascomycota</taxon>
        <taxon>Pezizomycotina</taxon>
        <taxon>Eurotiomycetes</taxon>
        <taxon>Eurotiomycetidae</taxon>
        <taxon>Eurotiales</taxon>
        <taxon>Aspergillaceae</taxon>
        <taxon>Aspergillus</taxon>
        <taxon>Aspergillus subgen. Circumdati</taxon>
    </lineage>
</organism>
<protein>
    <submittedName>
        <fullName evidence="1">Uncharacterized protein</fullName>
    </submittedName>
</protein>
<dbReference type="OrthoDB" id="5350014at2759"/>
<evidence type="ECO:0000313" key="1">
    <source>
        <dbReference type="EMBL" id="KAB8067411.1"/>
    </source>
</evidence>
<name>A0A5N5WGG1_9EURO</name>
<sequence length="56" mass="6431">MSSALTRNVEMIDSQSLQKWYKTLYSRTLDLVGDYAGDELFILEGDSLLLYCFSDD</sequence>
<reference evidence="1 2" key="1">
    <citation type="submission" date="2019-04" db="EMBL/GenBank/DDBJ databases">
        <title>Friends and foes A comparative genomics study of 23 Aspergillus species from section Flavi.</title>
        <authorList>
            <consortium name="DOE Joint Genome Institute"/>
            <person name="Kjaerbolling I."/>
            <person name="Vesth T."/>
            <person name="Frisvad J.C."/>
            <person name="Nybo J.L."/>
            <person name="Theobald S."/>
            <person name="Kildgaard S."/>
            <person name="Isbrandt T."/>
            <person name="Kuo A."/>
            <person name="Sato A."/>
            <person name="Lyhne E.K."/>
            <person name="Kogle M.E."/>
            <person name="Wiebenga A."/>
            <person name="Kun R.S."/>
            <person name="Lubbers R.J."/>
            <person name="Makela M.R."/>
            <person name="Barry K."/>
            <person name="Chovatia M."/>
            <person name="Clum A."/>
            <person name="Daum C."/>
            <person name="Haridas S."/>
            <person name="He G."/>
            <person name="LaButti K."/>
            <person name="Lipzen A."/>
            <person name="Mondo S."/>
            <person name="Riley R."/>
            <person name="Salamov A."/>
            <person name="Simmons B.A."/>
            <person name="Magnuson J.K."/>
            <person name="Henrissat B."/>
            <person name="Mortensen U.H."/>
            <person name="Larsen T.O."/>
            <person name="Devries R.P."/>
            <person name="Grigoriev I.V."/>
            <person name="Machida M."/>
            <person name="Baker S.E."/>
            <person name="Andersen M.R."/>
        </authorList>
    </citation>
    <scope>NUCLEOTIDE SEQUENCE [LARGE SCALE GENOMIC DNA]</scope>
    <source>
        <strain evidence="1 2">CBS 151.66</strain>
    </source>
</reference>
<accession>A0A5N5WGG1</accession>
<gene>
    <name evidence="1" type="ORF">BDV29DRAFT_163399</name>
</gene>
<evidence type="ECO:0000313" key="2">
    <source>
        <dbReference type="Proteomes" id="UP000326565"/>
    </source>
</evidence>
<dbReference type="Proteomes" id="UP000326565">
    <property type="component" value="Unassembled WGS sequence"/>
</dbReference>
<dbReference type="EMBL" id="ML732492">
    <property type="protein sequence ID" value="KAB8067411.1"/>
    <property type="molecule type" value="Genomic_DNA"/>
</dbReference>
<keyword evidence="2" id="KW-1185">Reference proteome</keyword>
<dbReference type="AlphaFoldDB" id="A0A5N5WGG1"/>